<feature type="chain" id="PRO_5016051934" evidence="1">
    <location>
        <begin position="24"/>
        <end position="324"/>
    </location>
</feature>
<dbReference type="EMBL" id="UAVU01000003">
    <property type="protein sequence ID" value="SQA97235.1"/>
    <property type="molecule type" value="Genomic_DNA"/>
</dbReference>
<sequence>MNMRPLPVFFLFFAYSASCTLHASMRIPQGFEELARGQTVLTDVYLYGQPLGVFQTHVDLENIQFLQPDAVASAINKIYPDNPDLNAMLHKELKKSFNRNSKLSCSSSGDTPGCDFLKTDTADIIYDENNARTILFISNHYLPEKKQKNIYYVSSVESRNAFIHQQNINFVTDRHYQSASVQGNGSLGITDNGYLNVDWNWQGQRSGKESTHDTAINNAYFRQDFLKRFYVQAGVMDSQDILVTAVGISTLASYRWGKMRGIRVGSTLAWVNMDNVSSGTPVNIFLSREARVDAYRDRQLLASFYLKSGPQELDTRSSRWAATH</sequence>
<feature type="domain" description="Pilus assembly protein E-set like" evidence="2">
    <location>
        <begin position="278"/>
        <end position="317"/>
    </location>
</feature>
<evidence type="ECO:0000256" key="1">
    <source>
        <dbReference type="SAM" id="SignalP"/>
    </source>
</evidence>
<gene>
    <name evidence="3" type="ORF">NCTC12120_01052</name>
</gene>
<keyword evidence="1" id="KW-0732">Signal</keyword>
<evidence type="ECO:0000313" key="4">
    <source>
        <dbReference type="Proteomes" id="UP000251197"/>
    </source>
</evidence>
<reference evidence="3 4" key="1">
    <citation type="submission" date="2018-06" db="EMBL/GenBank/DDBJ databases">
        <authorList>
            <consortium name="Pathogen Informatics"/>
            <person name="Doyle S."/>
        </authorList>
    </citation>
    <scope>NUCLEOTIDE SEQUENCE [LARGE SCALE GENOMIC DNA]</scope>
    <source>
        <strain evidence="3 4">NCTC12120</strain>
    </source>
</reference>
<dbReference type="Proteomes" id="UP000251197">
    <property type="component" value="Unassembled WGS sequence"/>
</dbReference>
<proteinExistence type="predicted"/>
<name>A0A2X2TCW3_9ENTR</name>
<evidence type="ECO:0000313" key="3">
    <source>
        <dbReference type="EMBL" id="SQA97235.1"/>
    </source>
</evidence>
<feature type="signal peptide" evidence="1">
    <location>
        <begin position="1"/>
        <end position="23"/>
    </location>
</feature>
<accession>A0A2X2TCW3</accession>
<organism evidence="3 4">
    <name type="scientific">Cedecea neteri</name>
    <dbReference type="NCBI Taxonomy" id="158822"/>
    <lineage>
        <taxon>Bacteria</taxon>
        <taxon>Pseudomonadati</taxon>
        <taxon>Pseudomonadota</taxon>
        <taxon>Gammaproteobacteria</taxon>
        <taxon>Enterobacterales</taxon>
        <taxon>Enterobacteriaceae</taxon>
        <taxon>Cedecea</taxon>
    </lineage>
</organism>
<dbReference type="InterPro" id="IPR032636">
    <property type="entry name" value="Pilus_assem_E-set-like_dom"/>
</dbReference>
<dbReference type="AlphaFoldDB" id="A0A2X2TCW3"/>
<dbReference type="Pfam" id="PF16967">
    <property type="entry name" value="TcfC"/>
    <property type="match status" value="1"/>
</dbReference>
<protein>
    <submittedName>
        <fullName evidence="3">Fimbrial outer membrane usher protein TcfC</fullName>
    </submittedName>
</protein>
<evidence type="ECO:0000259" key="2">
    <source>
        <dbReference type="Pfam" id="PF16967"/>
    </source>
</evidence>